<proteinExistence type="predicted"/>
<dbReference type="OrthoDB" id="409572at2759"/>
<evidence type="ECO:0000313" key="2">
    <source>
        <dbReference type="EMBL" id="CAI3997129.1"/>
    </source>
</evidence>
<comment type="caution">
    <text evidence="2">The sequence shown here is derived from an EMBL/GenBank/DDBJ whole genome shotgun (WGS) entry which is preliminary data.</text>
</comment>
<reference evidence="2" key="1">
    <citation type="submission" date="2022-10" db="EMBL/GenBank/DDBJ databases">
        <authorList>
            <person name="Chen Y."/>
            <person name="Dougan E. K."/>
            <person name="Chan C."/>
            <person name="Rhodes N."/>
            <person name="Thang M."/>
        </authorList>
    </citation>
    <scope>NUCLEOTIDE SEQUENCE</scope>
</reference>
<evidence type="ECO:0000313" key="4">
    <source>
        <dbReference type="Proteomes" id="UP001152797"/>
    </source>
</evidence>
<protein>
    <submittedName>
        <fullName evidence="2">Uncharacterized protein</fullName>
    </submittedName>
</protein>
<reference evidence="3" key="2">
    <citation type="submission" date="2024-04" db="EMBL/GenBank/DDBJ databases">
        <authorList>
            <person name="Chen Y."/>
            <person name="Shah S."/>
            <person name="Dougan E. K."/>
            <person name="Thang M."/>
            <person name="Chan C."/>
        </authorList>
    </citation>
    <scope>NUCLEOTIDE SEQUENCE [LARGE SCALE GENOMIC DNA]</scope>
</reference>
<organism evidence="2">
    <name type="scientific">Cladocopium goreaui</name>
    <dbReference type="NCBI Taxonomy" id="2562237"/>
    <lineage>
        <taxon>Eukaryota</taxon>
        <taxon>Sar</taxon>
        <taxon>Alveolata</taxon>
        <taxon>Dinophyceae</taxon>
        <taxon>Suessiales</taxon>
        <taxon>Symbiodiniaceae</taxon>
        <taxon>Cladocopium</taxon>
    </lineage>
</organism>
<dbReference type="Proteomes" id="UP001152797">
    <property type="component" value="Unassembled WGS sequence"/>
</dbReference>
<name>A0A9P1G152_9DINO</name>
<dbReference type="EMBL" id="CAMXCT020002293">
    <property type="protein sequence ID" value="CAL1150504.1"/>
    <property type="molecule type" value="Genomic_DNA"/>
</dbReference>
<feature type="region of interest" description="Disordered" evidence="1">
    <location>
        <begin position="1"/>
        <end position="20"/>
    </location>
</feature>
<dbReference type="AlphaFoldDB" id="A0A9P1G152"/>
<gene>
    <name evidence="2" type="ORF">C1SCF055_LOCUS23542</name>
</gene>
<dbReference type="EMBL" id="CAMXCT010002293">
    <property type="protein sequence ID" value="CAI3997129.1"/>
    <property type="molecule type" value="Genomic_DNA"/>
</dbReference>
<dbReference type="EMBL" id="CAMXCT030002293">
    <property type="protein sequence ID" value="CAL4784441.1"/>
    <property type="molecule type" value="Genomic_DNA"/>
</dbReference>
<sequence>MGCSSSRSAPPAEETVDETADETMAELQTFALMKNAPGCTGMFWRANPVNGKKGSNDNWPRDGAQLKGIVHEVKGARWLECKEVKQHGGSWKACQKDQWMPFRYSQYYLQEA</sequence>
<accession>A0A9P1G152</accession>
<keyword evidence="4" id="KW-1185">Reference proteome</keyword>
<evidence type="ECO:0000313" key="3">
    <source>
        <dbReference type="EMBL" id="CAL1150504.1"/>
    </source>
</evidence>
<evidence type="ECO:0000256" key="1">
    <source>
        <dbReference type="SAM" id="MobiDB-lite"/>
    </source>
</evidence>